<keyword evidence="8 13" id="KW-0812">Transmembrane</keyword>
<feature type="transmembrane region" description="Helical" evidence="13">
    <location>
        <begin position="169"/>
        <end position="191"/>
    </location>
</feature>
<dbReference type="NCBIfam" id="NF038346">
    <property type="entry name" value="FtsX_actino"/>
    <property type="match status" value="1"/>
</dbReference>
<name>A0A6J4IDJ8_9ACTN</name>
<evidence type="ECO:0000256" key="11">
    <source>
        <dbReference type="ARBA" id="ARBA00023306"/>
    </source>
</evidence>
<dbReference type="NCBIfam" id="NF038347">
    <property type="entry name" value="FtsX_Gpos"/>
    <property type="match status" value="1"/>
</dbReference>
<evidence type="ECO:0000259" key="14">
    <source>
        <dbReference type="Pfam" id="PF02687"/>
    </source>
</evidence>
<comment type="subcellular location">
    <subcellularLocation>
        <location evidence="2">Cell membrane</location>
        <topology evidence="2">Multi-pass membrane protein</topology>
    </subcellularLocation>
</comment>
<dbReference type="GO" id="GO:0051301">
    <property type="term" value="P:cell division"/>
    <property type="evidence" value="ECO:0007669"/>
    <property type="project" value="UniProtKB-KW"/>
</dbReference>
<keyword evidence="10 12" id="KW-0472">Membrane</keyword>
<dbReference type="Pfam" id="PF02687">
    <property type="entry name" value="FtsX"/>
    <property type="match status" value="1"/>
</dbReference>
<dbReference type="InterPro" id="IPR003838">
    <property type="entry name" value="ABC3_permease_C"/>
</dbReference>
<dbReference type="InterPro" id="IPR047929">
    <property type="entry name" value="FtsX_actino"/>
</dbReference>
<keyword evidence="7 12" id="KW-0132">Cell division</keyword>
<sequence>MAVNLEYVFRETVSNLKRNVSMASAALLTVAVSLTLVGGALLVKKGVERATVQWRGNVELSIFMKADASQPESEAIDRQLKSMPEVKDYRYVSKPEAFEEFKKIFANEPDVRESLTVEQIPPSYRVVPREAEQTKIVGERFENTAGVFRVSYAKEEVDALVSVTNFLQIMLWGIAAVLLAAASLLILNTIRMAIFARRREVAVMKLVGATNWFIRIPFMLEGLLQGLVGAALAFGVVWIGRDLVQDRVAGARNDIQLFKQFLVTGPDVMTTGFVLLGVGVFVGTIGSALAVRRFLDV</sequence>
<evidence type="ECO:0000256" key="8">
    <source>
        <dbReference type="ARBA" id="ARBA00022692"/>
    </source>
</evidence>
<evidence type="ECO:0000256" key="7">
    <source>
        <dbReference type="ARBA" id="ARBA00022618"/>
    </source>
</evidence>
<dbReference type="InterPro" id="IPR004513">
    <property type="entry name" value="FtsX"/>
</dbReference>
<comment type="function">
    <text evidence="1">Part of the ABC transporter FtsEX involved in cellular division.</text>
</comment>
<protein>
    <recommendedName>
        <fullName evidence="5 12">Cell division protein FtsX</fullName>
    </recommendedName>
</protein>
<evidence type="ECO:0000256" key="13">
    <source>
        <dbReference type="SAM" id="Phobius"/>
    </source>
</evidence>
<dbReference type="PANTHER" id="PTHR47755">
    <property type="entry name" value="CELL DIVISION PROTEIN FTSX"/>
    <property type="match status" value="1"/>
</dbReference>
<dbReference type="Pfam" id="PF18075">
    <property type="entry name" value="FtsX_ECD"/>
    <property type="match status" value="1"/>
</dbReference>
<feature type="transmembrane region" description="Helical" evidence="13">
    <location>
        <begin position="268"/>
        <end position="291"/>
    </location>
</feature>
<evidence type="ECO:0000313" key="16">
    <source>
        <dbReference type="EMBL" id="CAA9247429.1"/>
    </source>
</evidence>
<evidence type="ECO:0000256" key="1">
    <source>
        <dbReference type="ARBA" id="ARBA00003552"/>
    </source>
</evidence>
<evidence type="ECO:0000256" key="9">
    <source>
        <dbReference type="ARBA" id="ARBA00022989"/>
    </source>
</evidence>
<keyword evidence="11 12" id="KW-0131">Cell cycle</keyword>
<accession>A0A6J4IDJ8</accession>
<dbReference type="InterPro" id="IPR058204">
    <property type="entry name" value="FtsX_firmicutes-type"/>
</dbReference>
<evidence type="ECO:0000256" key="6">
    <source>
        <dbReference type="ARBA" id="ARBA00022475"/>
    </source>
</evidence>
<feature type="domain" description="ABC3 transporter permease C-terminal" evidence="14">
    <location>
        <begin position="174"/>
        <end position="290"/>
    </location>
</feature>
<organism evidence="16">
    <name type="scientific">uncultured Acidimicrobiales bacterium</name>
    <dbReference type="NCBI Taxonomy" id="310071"/>
    <lineage>
        <taxon>Bacteria</taxon>
        <taxon>Bacillati</taxon>
        <taxon>Actinomycetota</taxon>
        <taxon>Acidimicrobiia</taxon>
        <taxon>Acidimicrobiales</taxon>
        <taxon>environmental samples</taxon>
    </lineage>
</organism>
<dbReference type="EMBL" id="CADCTB010000128">
    <property type="protein sequence ID" value="CAA9247429.1"/>
    <property type="molecule type" value="Genomic_DNA"/>
</dbReference>
<dbReference type="PANTHER" id="PTHR47755:SF1">
    <property type="entry name" value="CELL DIVISION PROTEIN FTSX"/>
    <property type="match status" value="1"/>
</dbReference>
<evidence type="ECO:0000256" key="2">
    <source>
        <dbReference type="ARBA" id="ARBA00004651"/>
    </source>
</evidence>
<comment type="similarity">
    <text evidence="3 12">Belongs to the ABC-4 integral membrane protein family. FtsX subfamily.</text>
</comment>
<evidence type="ECO:0000256" key="10">
    <source>
        <dbReference type="ARBA" id="ARBA00023136"/>
    </source>
</evidence>
<dbReference type="PIRSF" id="PIRSF003097">
    <property type="entry name" value="FtsX"/>
    <property type="match status" value="1"/>
</dbReference>
<evidence type="ECO:0000256" key="4">
    <source>
        <dbReference type="ARBA" id="ARBA00011160"/>
    </source>
</evidence>
<evidence type="ECO:0000259" key="15">
    <source>
        <dbReference type="Pfam" id="PF18075"/>
    </source>
</evidence>
<feature type="transmembrane region" description="Helical" evidence="13">
    <location>
        <begin position="20"/>
        <end position="43"/>
    </location>
</feature>
<comment type="subunit">
    <text evidence="4">Forms a membrane-associated complex with FtsE.</text>
</comment>
<reference evidence="16" key="1">
    <citation type="submission" date="2020-02" db="EMBL/GenBank/DDBJ databases">
        <authorList>
            <person name="Meier V. D."/>
        </authorList>
    </citation>
    <scope>NUCLEOTIDE SEQUENCE</scope>
    <source>
        <strain evidence="16">AVDCRST_MAG10</strain>
    </source>
</reference>
<dbReference type="InterPro" id="IPR040690">
    <property type="entry name" value="FtsX_ECD"/>
</dbReference>
<feature type="domain" description="FtsX extracellular" evidence="15">
    <location>
        <begin position="58"/>
        <end position="150"/>
    </location>
</feature>
<proteinExistence type="inferred from homology"/>
<dbReference type="AlphaFoldDB" id="A0A6J4IDJ8"/>
<keyword evidence="9 13" id="KW-1133">Transmembrane helix</keyword>
<dbReference type="Gene3D" id="3.30.70.3040">
    <property type="match status" value="1"/>
</dbReference>
<evidence type="ECO:0000256" key="3">
    <source>
        <dbReference type="ARBA" id="ARBA00007379"/>
    </source>
</evidence>
<feature type="transmembrane region" description="Helical" evidence="13">
    <location>
        <begin position="212"/>
        <end position="239"/>
    </location>
</feature>
<evidence type="ECO:0000256" key="5">
    <source>
        <dbReference type="ARBA" id="ARBA00021907"/>
    </source>
</evidence>
<evidence type="ECO:0000256" key="12">
    <source>
        <dbReference type="PIRNR" id="PIRNR003097"/>
    </source>
</evidence>
<keyword evidence="6 12" id="KW-1003">Cell membrane</keyword>
<dbReference type="GO" id="GO:0005886">
    <property type="term" value="C:plasma membrane"/>
    <property type="evidence" value="ECO:0007669"/>
    <property type="project" value="UniProtKB-SubCell"/>
</dbReference>
<gene>
    <name evidence="16" type="ORF">AVDCRST_MAG10-2069</name>
</gene>